<name>A0A285NTM8_NATPI</name>
<dbReference type="Pfam" id="PF20127">
    <property type="entry name" value="DUF6517"/>
    <property type="match status" value="1"/>
</dbReference>
<dbReference type="OrthoDB" id="300230at2157"/>
<protein>
    <submittedName>
        <fullName evidence="1">Uncharacterized protein</fullName>
    </submittedName>
</protein>
<dbReference type="RefSeq" id="WP_143824945.1">
    <property type="nucleotide sequence ID" value="NZ_OBEJ01000002.1"/>
</dbReference>
<organism evidence="1 2">
    <name type="scientific">Natronoarchaeum philippinense</name>
    <dbReference type="NCBI Taxonomy" id="558529"/>
    <lineage>
        <taxon>Archaea</taxon>
        <taxon>Methanobacteriati</taxon>
        <taxon>Methanobacteriota</taxon>
        <taxon>Stenosarchaea group</taxon>
        <taxon>Halobacteria</taxon>
        <taxon>Halobacteriales</taxon>
        <taxon>Natronoarchaeaceae</taxon>
    </lineage>
</organism>
<gene>
    <name evidence="1" type="ORF">SAMN06269185_1958</name>
</gene>
<dbReference type="Proteomes" id="UP000219453">
    <property type="component" value="Unassembled WGS sequence"/>
</dbReference>
<proteinExistence type="predicted"/>
<accession>A0A285NTM8</accession>
<dbReference type="EMBL" id="OBEJ01000002">
    <property type="protein sequence ID" value="SNZ12854.1"/>
    <property type="molecule type" value="Genomic_DNA"/>
</dbReference>
<reference evidence="1 2" key="1">
    <citation type="submission" date="2017-09" db="EMBL/GenBank/DDBJ databases">
        <authorList>
            <person name="Ehlers B."/>
            <person name="Leendertz F.H."/>
        </authorList>
    </citation>
    <scope>NUCLEOTIDE SEQUENCE [LARGE SCALE GENOMIC DNA]</scope>
    <source>
        <strain evidence="1 2">DSM 27208</strain>
    </source>
</reference>
<evidence type="ECO:0000313" key="1">
    <source>
        <dbReference type="EMBL" id="SNZ12854.1"/>
    </source>
</evidence>
<evidence type="ECO:0000313" key="2">
    <source>
        <dbReference type="Proteomes" id="UP000219453"/>
    </source>
</evidence>
<keyword evidence="2" id="KW-1185">Reference proteome</keyword>
<dbReference type="AlphaFoldDB" id="A0A285NTM8"/>
<dbReference type="InterPro" id="IPR045396">
    <property type="entry name" value="DUF6517"/>
</dbReference>
<sequence>MAATPPQVAADRLDDWECVEVSVDTLFSLPVVAVEGYTLVYEDAPLRERFRTATGEPITRFFFATRLAFVPALSSRVEALLQPTVASAAQGAFADQLDDRGLSTVTREGRQRLTVDSGKRASATVYTASYEWDGMAVPIEGLLAVWRGDGFTIAGGAYPSGDDDLGVEVDAERYESALIELIGGVA</sequence>